<feature type="region of interest" description="Disordered" evidence="11">
    <location>
        <begin position="470"/>
        <end position="491"/>
    </location>
</feature>
<dbReference type="SUPFAM" id="SSF52540">
    <property type="entry name" value="P-loop containing nucleoside triphosphate hydrolases"/>
    <property type="match status" value="1"/>
</dbReference>
<comment type="similarity">
    <text evidence="3">Belongs to the synaptobrevin family.</text>
</comment>
<dbReference type="PROSITE" id="PS50859">
    <property type="entry name" value="LONGIN"/>
    <property type="match status" value="1"/>
</dbReference>
<evidence type="ECO:0000256" key="9">
    <source>
        <dbReference type="ARBA" id="ARBA00023136"/>
    </source>
</evidence>
<dbReference type="NCBIfam" id="NF004018">
    <property type="entry name" value="PRK05480.1"/>
    <property type="match status" value="1"/>
</dbReference>
<dbReference type="PROSITE" id="PS50892">
    <property type="entry name" value="V_SNARE"/>
    <property type="match status" value="1"/>
</dbReference>
<dbReference type="GO" id="GO:0004849">
    <property type="term" value="F:uridine kinase activity"/>
    <property type="evidence" value="ECO:0007669"/>
    <property type="project" value="UniProtKB-EC"/>
</dbReference>
<evidence type="ECO:0000256" key="3">
    <source>
        <dbReference type="ARBA" id="ARBA00008025"/>
    </source>
</evidence>
<dbReference type="GO" id="GO:0044206">
    <property type="term" value="P:UMP salvage"/>
    <property type="evidence" value="ECO:0007669"/>
    <property type="project" value="UniProtKB-UniPathway"/>
</dbReference>
<keyword evidence="10" id="KW-0175">Coiled coil</keyword>
<evidence type="ECO:0000256" key="5">
    <source>
        <dbReference type="ARBA" id="ARBA00022679"/>
    </source>
</evidence>
<reference evidence="14 15" key="1">
    <citation type="submission" date="2019-03" db="EMBL/GenBank/DDBJ databases">
        <title>Single cell metagenomics reveals metabolic interactions within the superorganism composed of flagellate Streblomastix strix and complex community of Bacteroidetes bacteria on its surface.</title>
        <authorList>
            <person name="Treitli S.C."/>
            <person name="Kolisko M."/>
            <person name="Husnik F."/>
            <person name="Keeling P."/>
            <person name="Hampl V."/>
        </authorList>
    </citation>
    <scope>NUCLEOTIDE SEQUENCE [LARGE SCALE GENOMIC DNA]</scope>
    <source>
        <strain evidence="14">ST1C</strain>
    </source>
</reference>
<dbReference type="InterPro" id="IPR042855">
    <property type="entry name" value="V_SNARE_CC"/>
</dbReference>
<dbReference type="SMART" id="SM01270">
    <property type="entry name" value="Longin"/>
    <property type="match status" value="1"/>
</dbReference>
<evidence type="ECO:0000256" key="10">
    <source>
        <dbReference type="PROSITE-ProRule" id="PRU00290"/>
    </source>
</evidence>
<dbReference type="InterPro" id="IPR000764">
    <property type="entry name" value="Uridine_kinase-like"/>
</dbReference>
<dbReference type="GO" id="GO:0005524">
    <property type="term" value="F:ATP binding"/>
    <property type="evidence" value="ECO:0007669"/>
    <property type="project" value="UniProtKB-KW"/>
</dbReference>
<feature type="compositionally biased region" description="Low complexity" evidence="11">
    <location>
        <begin position="522"/>
        <end position="531"/>
    </location>
</feature>
<organism evidence="14 15">
    <name type="scientific">Streblomastix strix</name>
    <dbReference type="NCBI Taxonomy" id="222440"/>
    <lineage>
        <taxon>Eukaryota</taxon>
        <taxon>Metamonada</taxon>
        <taxon>Preaxostyla</taxon>
        <taxon>Oxymonadida</taxon>
        <taxon>Streblomastigidae</taxon>
        <taxon>Streblomastix</taxon>
    </lineage>
</organism>
<dbReference type="EC" id="2.7.1.48" evidence="4"/>
<evidence type="ECO:0000259" key="13">
    <source>
        <dbReference type="PROSITE" id="PS50892"/>
    </source>
</evidence>
<evidence type="ECO:0000313" key="15">
    <source>
        <dbReference type="Proteomes" id="UP000324800"/>
    </source>
</evidence>
<evidence type="ECO:0000313" key="14">
    <source>
        <dbReference type="EMBL" id="KAA6402749.1"/>
    </source>
</evidence>
<comment type="subcellular location">
    <subcellularLocation>
        <location evidence="1">Endomembrane system</location>
    </subcellularLocation>
</comment>
<dbReference type="GO" id="GO:0012505">
    <property type="term" value="C:endomembrane system"/>
    <property type="evidence" value="ECO:0007669"/>
    <property type="project" value="UniProtKB-SubCell"/>
</dbReference>
<evidence type="ECO:0000256" key="4">
    <source>
        <dbReference type="ARBA" id="ARBA00012137"/>
    </source>
</evidence>
<feature type="compositionally biased region" description="Basic and acidic residues" evidence="11">
    <location>
        <begin position="559"/>
        <end position="571"/>
    </location>
</feature>
<sequence>MAILGSLITRLSDGLPLAGSLLESFQRTSELVSYCDKAKNISKTLNKTSPPKMVVKDGYNAFLYIIDNGVAYIAISSYSVNQQNAFDFLDEIKEELKKRVPYDKITRAQHENEFAWINTDLIQRQQNKNATDQKQKLDQLGSEMLETKGVLTKNLDEVLNRGEKISLETEYITNGKPDAVRMFLEVNDQQDAEVFDSPVFIAVAGGTASGKTSFCENVIEYLDRHRIAQPGQVVIITQDCFYRNLTPEEQNLAAHSDFDFDSPGAFDFALMRATLQKLQSGRKVRIPQYDFKTNSRCEGQWTEIGRVDVVILEGIFALYDKEINKLMSMKLFVDCDSDIRLARRIKRDIIERGRKLEGVLTQYMRFVKVAFDTYISPTRRNADLIVLHGKENKVAIKLICAQIAQVLSERHLPILSPLPFNSHDTPPLIIGNGQSAQITQVRFRKEYALTSPIIINNQINASKTSLVEFSQQNSENGFEMKPVKRRRENEDELSQEMMLNKEQINEQSELVQNYEQVNEQNEQCKQQQYKQQYEDNGKDQEEDNCGRKRVRHDEDDDDKNFANDKIDKDDS</sequence>
<feature type="domain" description="Longin" evidence="12">
    <location>
        <begin position="7"/>
        <end position="99"/>
    </location>
</feature>
<protein>
    <recommendedName>
        <fullName evidence="4">uridine/cytidine kinase</fullName>
        <ecNumber evidence="4">2.7.1.48</ecNumber>
    </recommendedName>
</protein>
<dbReference type="OrthoDB" id="10257085at2759"/>
<evidence type="ECO:0000256" key="2">
    <source>
        <dbReference type="ARBA" id="ARBA00004690"/>
    </source>
</evidence>
<name>A0A5J4X899_9EUKA</name>
<dbReference type="SUPFAM" id="SSF64356">
    <property type="entry name" value="SNARE-like"/>
    <property type="match status" value="1"/>
</dbReference>
<evidence type="ECO:0000256" key="11">
    <source>
        <dbReference type="SAM" id="MobiDB-lite"/>
    </source>
</evidence>
<dbReference type="Gene3D" id="3.40.50.300">
    <property type="entry name" value="P-loop containing nucleotide triphosphate hydrolases"/>
    <property type="match status" value="1"/>
</dbReference>
<feature type="domain" description="V-SNARE coiled-coil homology" evidence="13">
    <location>
        <begin position="136"/>
        <end position="197"/>
    </location>
</feature>
<dbReference type="InterPro" id="IPR011012">
    <property type="entry name" value="Longin-like_dom_sf"/>
</dbReference>
<keyword evidence="9" id="KW-0472">Membrane</keyword>
<dbReference type="CDD" id="cd02023">
    <property type="entry name" value="UMPK"/>
    <property type="match status" value="1"/>
</dbReference>
<dbReference type="InterPro" id="IPR027417">
    <property type="entry name" value="P-loop_NTPase"/>
</dbReference>
<dbReference type="AlphaFoldDB" id="A0A5J4X899"/>
<evidence type="ECO:0000256" key="8">
    <source>
        <dbReference type="ARBA" id="ARBA00022840"/>
    </source>
</evidence>
<dbReference type="PRINTS" id="PR00988">
    <property type="entry name" value="URIDINKINASE"/>
</dbReference>
<dbReference type="Proteomes" id="UP000324800">
    <property type="component" value="Unassembled WGS sequence"/>
</dbReference>
<dbReference type="InterPro" id="IPR006083">
    <property type="entry name" value="PRK/URK"/>
</dbReference>
<dbReference type="PANTHER" id="PTHR10285">
    <property type="entry name" value="URIDINE KINASE"/>
    <property type="match status" value="1"/>
</dbReference>
<evidence type="ECO:0000259" key="12">
    <source>
        <dbReference type="PROSITE" id="PS50859"/>
    </source>
</evidence>
<dbReference type="InterPro" id="IPR010908">
    <property type="entry name" value="Longin_dom"/>
</dbReference>
<dbReference type="EMBL" id="SNRW01000192">
    <property type="protein sequence ID" value="KAA6402749.1"/>
    <property type="molecule type" value="Genomic_DNA"/>
</dbReference>
<evidence type="ECO:0000256" key="1">
    <source>
        <dbReference type="ARBA" id="ARBA00004308"/>
    </source>
</evidence>
<gene>
    <name evidence="14" type="ORF">EZS28_001724</name>
</gene>
<proteinExistence type="inferred from homology"/>
<accession>A0A5J4X899</accession>
<comment type="pathway">
    <text evidence="2">Pyrimidine metabolism; UMP biosynthesis via salvage pathway; UMP from uridine: step 1/1.</text>
</comment>
<evidence type="ECO:0000256" key="7">
    <source>
        <dbReference type="ARBA" id="ARBA00022777"/>
    </source>
</evidence>
<keyword evidence="6" id="KW-0547">Nucleotide-binding</keyword>
<keyword evidence="5" id="KW-0808">Transferase</keyword>
<dbReference type="Gene3D" id="3.30.450.50">
    <property type="entry name" value="Longin domain"/>
    <property type="match status" value="1"/>
</dbReference>
<keyword evidence="8" id="KW-0067">ATP-binding</keyword>
<comment type="caution">
    <text evidence="14">The sequence shown here is derived from an EMBL/GenBank/DDBJ whole genome shotgun (WGS) entry which is preliminary data.</text>
</comment>
<dbReference type="FunFam" id="3.40.50.300:FF:001802">
    <property type="entry name" value="Uridine-cytidine kinase 1"/>
    <property type="match status" value="1"/>
</dbReference>
<evidence type="ECO:0000256" key="6">
    <source>
        <dbReference type="ARBA" id="ARBA00022741"/>
    </source>
</evidence>
<dbReference type="CDD" id="cd14824">
    <property type="entry name" value="Longin"/>
    <property type="match status" value="1"/>
</dbReference>
<dbReference type="Pfam" id="PF00485">
    <property type="entry name" value="PRK"/>
    <property type="match status" value="1"/>
</dbReference>
<dbReference type="Pfam" id="PF13774">
    <property type="entry name" value="Longin"/>
    <property type="match status" value="1"/>
</dbReference>
<keyword evidence="7 14" id="KW-0418">Kinase</keyword>
<dbReference type="UniPathway" id="UPA00574">
    <property type="reaction ID" value="UER00637"/>
</dbReference>
<feature type="region of interest" description="Disordered" evidence="11">
    <location>
        <begin position="522"/>
        <end position="571"/>
    </location>
</feature>